<feature type="domain" description="Deacetylase sirtuin-type" evidence="7">
    <location>
        <begin position="17"/>
        <end position="261"/>
    </location>
</feature>
<keyword evidence="5 6" id="KW-0479">Metal-binding</keyword>
<dbReference type="HAMAP" id="MF_01121">
    <property type="entry name" value="Sirtuin_ClassIII"/>
    <property type="match status" value="1"/>
</dbReference>
<reference evidence="8 9" key="1">
    <citation type="submission" date="2007-04" db="EMBL/GenBank/DDBJ databases">
        <title>Complete sequence of Pyrobaculum arsenaticum DSM 13514.</title>
        <authorList>
            <consortium name="US DOE Joint Genome Institute"/>
            <person name="Copeland A."/>
            <person name="Lucas S."/>
            <person name="Lapidus A."/>
            <person name="Barry K."/>
            <person name="Glavina del Rio T."/>
            <person name="Dalin E."/>
            <person name="Tice H."/>
            <person name="Pitluck S."/>
            <person name="Chain P."/>
            <person name="Malfatti S."/>
            <person name="Shin M."/>
            <person name="Vergez L."/>
            <person name="Schmutz J."/>
            <person name="Larimer F."/>
            <person name="Land M."/>
            <person name="Hauser L."/>
            <person name="Kyrpides N."/>
            <person name="Mikhailova N."/>
            <person name="Cozen A.E."/>
            <person name="Fitz-Gibbon S.T."/>
            <person name="House C.H."/>
            <person name="Saltikov C."/>
            <person name="Lowe T.M."/>
            <person name="Richardson P."/>
        </authorList>
    </citation>
    <scope>NUCLEOTIDE SEQUENCE [LARGE SCALE GENOMIC DNA]</scope>
    <source>
        <strain evidence="9">ATCC 700994 / DSM 13514 / JCM 11321 / PZ6</strain>
    </source>
</reference>
<dbReference type="HOGENOM" id="CLU_023643_3_1_2"/>
<dbReference type="CDD" id="cd01412">
    <property type="entry name" value="SIRT5_Af1_CobB"/>
    <property type="match status" value="1"/>
</dbReference>
<comment type="function">
    <text evidence="5">NAD-dependent lysine deacetylase and desuccinylase that specifically removes acetyl and succinyl groups on target proteins. Modulates the activities of several proteins which are inactive in their acylated form. Deacetylates the N-terminal lysine residue of Alba, the major archaeal chromatin protein and that, in turn, increases Alba's DNA binding affinity, thereby repressing transcription.</text>
</comment>
<dbReference type="PhylomeDB" id="A4WM89"/>
<feature type="binding site" evidence="5 6">
    <location>
        <position position="163"/>
    </location>
    <ligand>
        <name>Zn(2+)</name>
        <dbReference type="ChEBI" id="CHEBI:29105"/>
    </ligand>
</feature>
<protein>
    <recommendedName>
        <fullName evidence="5">NAD-dependent protein deacylase</fullName>
        <ecNumber evidence="5">2.3.1.286</ecNumber>
    </recommendedName>
    <alternativeName>
        <fullName evidence="5">Regulatory protein SIR2 homolog</fullName>
    </alternativeName>
</protein>
<keyword evidence="1 5" id="KW-0808">Transferase</keyword>
<feature type="binding site" evidence="5">
    <location>
        <begin position="39"/>
        <end position="58"/>
    </location>
    <ligand>
        <name>NAD(+)</name>
        <dbReference type="ChEBI" id="CHEBI:57540"/>
    </ligand>
</feature>
<comment type="domain">
    <text evidence="5">2 residues (Tyr-83 and Arg-86) present in a large hydrophobic pocket are probably involved in substrate specificity. They are important for desuccinylation activity, but dispensable for deacetylation activity.</text>
</comment>
<evidence type="ECO:0000256" key="1">
    <source>
        <dbReference type="ARBA" id="ARBA00022679"/>
    </source>
</evidence>
<evidence type="ECO:0000256" key="6">
    <source>
        <dbReference type="PROSITE-ProRule" id="PRU00236"/>
    </source>
</evidence>
<keyword evidence="4 5" id="KW-0804">Transcription</keyword>
<dbReference type="InterPro" id="IPR026591">
    <property type="entry name" value="Sirtuin_cat_small_dom_sf"/>
</dbReference>
<feature type="binding site" evidence="5">
    <location>
        <begin position="117"/>
        <end position="120"/>
    </location>
    <ligand>
        <name>NAD(+)</name>
        <dbReference type="ChEBI" id="CHEBI:57540"/>
    </ligand>
</feature>
<feature type="binding site" evidence="5 6">
    <location>
        <position position="146"/>
    </location>
    <ligand>
        <name>Zn(2+)</name>
        <dbReference type="ChEBI" id="CHEBI:29105"/>
    </ligand>
</feature>
<dbReference type="NCBIfam" id="NF040867">
    <property type="entry name" value="prot_deacyl_CobB"/>
    <property type="match status" value="1"/>
</dbReference>
<keyword evidence="2 5" id="KW-0805">Transcription regulation</keyword>
<evidence type="ECO:0000256" key="4">
    <source>
        <dbReference type="ARBA" id="ARBA00023163"/>
    </source>
</evidence>
<dbReference type="GO" id="GO:0008270">
    <property type="term" value="F:zinc ion binding"/>
    <property type="evidence" value="ECO:0007669"/>
    <property type="project" value="UniProtKB-UniRule"/>
</dbReference>
<feature type="binding site" evidence="5">
    <location>
        <position position="86"/>
    </location>
    <ligand>
        <name>substrate</name>
    </ligand>
</feature>
<feature type="binding site" evidence="5 6">
    <location>
        <position position="166"/>
    </location>
    <ligand>
        <name>Zn(2+)</name>
        <dbReference type="ChEBI" id="CHEBI:29105"/>
    </ligand>
</feature>
<dbReference type="PANTHER" id="PTHR11085:SF10">
    <property type="entry name" value="NAD-DEPENDENT PROTEIN DEACYLASE SIRTUIN-5, MITOCHONDRIAL-RELATED"/>
    <property type="match status" value="1"/>
</dbReference>
<dbReference type="GO" id="GO:0036054">
    <property type="term" value="F:protein-malonyllysine demalonylase activity"/>
    <property type="evidence" value="ECO:0007669"/>
    <property type="project" value="InterPro"/>
</dbReference>
<dbReference type="GO" id="GO:0017136">
    <property type="term" value="F:histone deacetylase activity, NAD-dependent"/>
    <property type="evidence" value="ECO:0007669"/>
    <property type="project" value="TreeGrafter"/>
</dbReference>
<dbReference type="PANTHER" id="PTHR11085">
    <property type="entry name" value="NAD-DEPENDENT PROTEIN DEACYLASE SIRTUIN-5, MITOCHONDRIAL-RELATED"/>
    <property type="match status" value="1"/>
</dbReference>
<dbReference type="GO" id="GO:0005737">
    <property type="term" value="C:cytoplasm"/>
    <property type="evidence" value="ECO:0007669"/>
    <property type="project" value="UniProtKB-SubCell"/>
</dbReference>
<sequence length="269" mass="29754">MSRHGSEQPGSSLIKTYTLLFMNVANVLAASRHCIVFTGAGISAESGVPTFRGLGGLWERYRPEELATPEAFARDPELVWRWYKWRQEVVYNARPNPGHMAIAELEALGVVKAVVTQNVDGLHQRAGSRRVVELHGSLWRTRCTKCGAVYKLERPVDEVPPRCGKCGGLLRPDVVWFGEPLPRDAWNEAVELARISDVVLVVGTSGVVYPAAYIPHIAKQGGAVVIEINVEPSALTPMADYFIRGRAGEVLPQIAEEVKKRLRTRLYTS</sequence>
<dbReference type="AlphaFoldDB" id="A4WM89"/>
<dbReference type="InterPro" id="IPR029035">
    <property type="entry name" value="DHS-like_NAD/FAD-binding_dom"/>
</dbReference>
<evidence type="ECO:0000259" key="7">
    <source>
        <dbReference type="PROSITE" id="PS50305"/>
    </source>
</evidence>
<evidence type="ECO:0000256" key="3">
    <source>
        <dbReference type="ARBA" id="ARBA00023027"/>
    </source>
</evidence>
<feature type="binding site" evidence="5 6">
    <location>
        <position position="143"/>
    </location>
    <ligand>
        <name>Zn(2+)</name>
        <dbReference type="ChEBI" id="CHEBI:29105"/>
    </ligand>
</feature>
<evidence type="ECO:0000313" key="9">
    <source>
        <dbReference type="Proteomes" id="UP000001567"/>
    </source>
</evidence>
<dbReference type="PROSITE" id="PS50305">
    <property type="entry name" value="SIRTUIN"/>
    <property type="match status" value="1"/>
</dbReference>
<dbReference type="Gene3D" id="3.30.1600.10">
    <property type="entry name" value="SIR2/SIRT2 'Small Domain"/>
    <property type="match status" value="1"/>
</dbReference>
<comment type="subcellular location">
    <subcellularLocation>
        <location evidence="5">Cytoplasm</location>
    </subcellularLocation>
</comment>
<feature type="binding site" evidence="5">
    <location>
        <position position="247"/>
    </location>
    <ligand>
        <name>NAD(+)</name>
        <dbReference type="ChEBI" id="CHEBI:57540"/>
    </ligand>
</feature>
<feature type="binding site" evidence="5">
    <location>
        <begin position="229"/>
        <end position="231"/>
    </location>
    <ligand>
        <name>NAD(+)</name>
        <dbReference type="ChEBI" id="CHEBI:57540"/>
    </ligand>
</feature>
<dbReference type="InterPro" id="IPR026590">
    <property type="entry name" value="Ssirtuin_cat_dom"/>
</dbReference>
<dbReference type="EC" id="2.3.1.286" evidence="5"/>
<dbReference type="SUPFAM" id="SSF52467">
    <property type="entry name" value="DHS-like NAD/FAD-binding domain"/>
    <property type="match status" value="1"/>
</dbReference>
<dbReference type="NCBIfam" id="NF001753">
    <property type="entry name" value="PRK00481.1-3"/>
    <property type="match status" value="1"/>
</dbReference>
<feature type="binding site" evidence="5">
    <location>
        <begin position="203"/>
        <end position="205"/>
    </location>
    <ligand>
        <name>NAD(+)</name>
        <dbReference type="ChEBI" id="CHEBI:57540"/>
    </ligand>
</feature>
<organism evidence="8 9">
    <name type="scientific">Pyrobaculum arsenaticum (strain DSM 13514 / JCM 11321 / PZ6)</name>
    <dbReference type="NCBI Taxonomy" id="340102"/>
    <lineage>
        <taxon>Archaea</taxon>
        <taxon>Thermoproteota</taxon>
        <taxon>Thermoprotei</taxon>
        <taxon>Thermoproteales</taxon>
        <taxon>Thermoproteaceae</taxon>
        <taxon>Pyrobaculum</taxon>
    </lineage>
</organism>
<dbReference type="InterPro" id="IPR003000">
    <property type="entry name" value="Sirtuin"/>
</dbReference>
<feature type="binding site" evidence="5">
    <location>
        <position position="83"/>
    </location>
    <ligand>
        <name>substrate</name>
    </ligand>
</feature>
<comment type="catalytic activity">
    <reaction evidence="5">
        <text>N(6)-succinyl-L-lysyl-[protein] + NAD(+) + H2O = 2''-O-succinyl-ADP-D-ribose + nicotinamide + L-lysyl-[protein]</text>
        <dbReference type="Rhea" id="RHEA:47668"/>
        <dbReference type="Rhea" id="RHEA-COMP:9752"/>
        <dbReference type="Rhea" id="RHEA-COMP:11877"/>
        <dbReference type="ChEBI" id="CHEBI:15377"/>
        <dbReference type="ChEBI" id="CHEBI:17154"/>
        <dbReference type="ChEBI" id="CHEBI:29969"/>
        <dbReference type="ChEBI" id="CHEBI:57540"/>
        <dbReference type="ChEBI" id="CHEBI:87830"/>
        <dbReference type="ChEBI" id="CHEBI:87832"/>
    </reaction>
</comment>
<evidence type="ECO:0000256" key="2">
    <source>
        <dbReference type="ARBA" id="ARBA00023015"/>
    </source>
</evidence>
<comment type="similarity">
    <text evidence="5">Belongs to the sirtuin family. Class III subfamily.</text>
</comment>
<comment type="catalytic activity">
    <reaction evidence="5">
        <text>N(6)-acetyl-L-lysyl-[protein] + NAD(+) + H2O = 2''-O-acetyl-ADP-D-ribose + nicotinamide + L-lysyl-[protein]</text>
        <dbReference type="Rhea" id="RHEA:43636"/>
        <dbReference type="Rhea" id="RHEA-COMP:9752"/>
        <dbReference type="Rhea" id="RHEA-COMP:10731"/>
        <dbReference type="ChEBI" id="CHEBI:15377"/>
        <dbReference type="ChEBI" id="CHEBI:17154"/>
        <dbReference type="ChEBI" id="CHEBI:29969"/>
        <dbReference type="ChEBI" id="CHEBI:57540"/>
        <dbReference type="ChEBI" id="CHEBI:61930"/>
        <dbReference type="ChEBI" id="CHEBI:83767"/>
        <dbReference type="EC" id="2.3.1.286"/>
    </reaction>
</comment>
<dbReference type="Gene3D" id="3.40.50.1220">
    <property type="entry name" value="TPP-binding domain"/>
    <property type="match status" value="1"/>
</dbReference>
<dbReference type="Pfam" id="PF02146">
    <property type="entry name" value="SIR2"/>
    <property type="match status" value="1"/>
</dbReference>
<accession>A4WM89</accession>
<dbReference type="STRING" id="340102.Pars_1959"/>
<gene>
    <name evidence="5" type="primary">cobB</name>
    <name evidence="8" type="ordered locus">Pars_1959</name>
</gene>
<comment type="cofactor">
    <cofactor evidence="5">
        <name>Zn(2+)</name>
        <dbReference type="ChEBI" id="CHEBI:29105"/>
    </cofactor>
    <text evidence="5">Binds 1 zinc ion per subunit.</text>
</comment>
<evidence type="ECO:0000256" key="5">
    <source>
        <dbReference type="HAMAP-Rule" id="MF_01121"/>
    </source>
</evidence>
<dbReference type="KEGG" id="pas:Pars_1959"/>
<proteinExistence type="inferred from homology"/>
<keyword evidence="5" id="KW-0963">Cytoplasm</keyword>
<dbReference type="GO" id="GO:0036055">
    <property type="term" value="F:protein-succinyllysine desuccinylase activity"/>
    <property type="evidence" value="ECO:0007669"/>
    <property type="project" value="UniProtKB-UniRule"/>
</dbReference>
<dbReference type="GO" id="GO:0070403">
    <property type="term" value="F:NAD+ binding"/>
    <property type="evidence" value="ECO:0007669"/>
    <property type="project" value="UniProtKB-UniRule"/>
</dbReference>
<dbReference type="Proteomes" id="UP000001567">
    <property type="component" value="Chromosome"/>
</dbReference>
<keyword evidence="5 6" id="KW-0862">Zinc</keyword>
<dbReference type="EMBL" id="CP000660">
    <property type="protein sequence ID" value="ABP51506.1"/>
    <property type="molecule type" value="Genomic_DNA"/>
</dbReference>
<evidence type="ECO:0000313" key="8">
    <source>
        <dbReference type="EMBL" id="ABP51506.1"/>
    </source>
</evidence>
<dbReference type="InterPro" id="IPR050134">
    <property type="entry name" value="NAD-dep_sirtuin_deacylases"/>
</dbReference>
<feature type="active site" description="Proton acceptor" evidence="5 6">
    <location>
        <position position="135"/>
    </location>
</feature>
<keyword evidence="3 5" id="KW-0520">NAD</keyword>
<name>A4WM89_PYRAR</name>
<dbReference type="InterPro" id="IPR027546">
    <property type="entry name" value="Sirtuin_class_III"/>
</dbReference>